<reference evidence="2" key="1">
    <citation type="submission" date="2010-05" db="EMBL/GenBank/DDBJ databases">
        <title>Complete sequence of Staphylothermus hellenicus DSM 12710.</title>
        <authorList>
            <consortium name="US DOE Joint Genome Institute"/>
            <person name="Lucas S."/>
            <person name="Copeland A."/>
            <person name="Lapidus A."/>
            <person name="Cheng J.-F."/>
            <person name="Bruce D."/>
            <person name="Goodwin L."/>
            <person name="Pitluck S."/>
            <person name="Davenport K."/>
            <person name="Detter J.C."/>
            <person name="Han C."/>
            <person name="Tapia R."/>
            <person name="Larimer F."/>
            <person name="Land M."/>
            <person name="Hauser L."/>
            <person name="Kyrpides N."/>
            <person name="Mikhailova N."/>
            <person name="Anderson I.J."/>
            <person name="Woyke T."/>
        </authorList>
    </citation>
    <scope>NUCLEOTIDE SEQUENCE [LARGE SCALE GENOMIC DNA]</scope>
    <source>
        <strain evidence="2">DSM 12710 / JCM 10830 / BK20S6-10-b1 / P8</strain>
    </source>
</reference>
<reference evidence="1 2" key="2">
    <citation type="journal article" date="2011" name="Stand. Genomic Sci.">
        <title>Complete genome sequence of Staphylothermus hellenicus P8.</title>
        <authorList>
            <person name="Anderson I."/>
            <person name="Wirth R."/>
            <person name="Lucas S."/>
            <person name="Copeland A."/>
            <person name="Lapidus A."/>
            <person name="Cheng J.F."/>
            <person name="Goodwin L."/>
            <person name="Pitluck S."/>
            <person name="Davenport K."/>
            <person name="Detter J.C."/>
            <person name="Han C."/>
            <person name="Tapia R."/>
            <person name="Land M."/>
            <person name="Hauser L."/>
            <person name="Pati A."/>
            <person name="Mikhailova N."/>
            <person name="Woyke T."/>
            <person name="Klenk H.P."/>
            <person name="Kyrpides N."/>
            <person name="Ivanova N."/>
        </authorList>
    </citation>
    <scope>NUCLEOTIDE SEQUENCE [LARGE SCALE GENOMIC DNA]</scope>
    <source>
        <strain evidence="2">DSM 12710 / JCM 10830 / BK20S6-10-b1 / P8</strain>
    </source>
</reference>
<evidence type="ECO:0000313" key="1">
    <source>
        <dbReference type="EMBL" id="ADI32135.1"/>
    </source>
</evidence>
<dbReference type="eggNOG" id="arCOG00463">
    <property type="taxonomic scope" value="Archaea"/>
</dbReference>
<dbReference type="EMBL" id="CP002051">
    <property type="protein sequence ID" value="ADI32135.1"/>
    <property type="molecule type" value="Genomic_DNA"/>
</dbReference>
<protein>
    <recommendedName>
        <fullName evidence="3">GIY-YIG domain-containing protein</fullName>
    </recommendedName>
</protein>
<sequence length="151" mass="17478">MSKYDIPKSKGYYVLFIKVGKTCRITTRSGRIFNIKPGIYIYLGSALGKGGLYSRIMRHLGKRKKLFWHIDYLLTCRQAEIIDYLIIECSRNKCFDYESFLSRTLTNVLEPIKGFGCSDKPKDLSHLFYCGKTIQKCKSIIEEIITKINPT</sequence>
<dbReference type="CDD" id="cd10441">
    <property type="entry name" value="GIY-YIG_COG1833"/>
    <property type="match status" value="1"/>
</dbReference>
<gene>
    <name evidence="1" type="ordered locus">Shell_1031</name>
</gene>
<dbReference type="InterPro" id="IPR002837">
    <property type="entry name" value="DUF123"/>
</dbReference>
<dbReference type="PANTHER" id="PTHR37460">
    <property type="entry name" value="ENDONUCLEASE III"/>
    <property type="match status" value="1"/>
</dbReference>
<dbReference type="GeneID" id="9234320"/>
<keyword evidence="2" id="KW-1185">Reference proteome</keyword>
<proteinExistence type="predicted"/>
<dbReference type="AlphaFoldDB" id="D7D8N9"/>
<dbReference type="RefSeq" id="WP_013143333.1">
    <property type="nucleotide sequence ID" value="NC_014205.1"/>
</dbReference>
<evidence type="ECO:0000313" key="2">
    <source>
        <dbReference type="Proteomes" id="UP000002573"/>
    </source>
</evidence>
<accession>D7D8N9</accession>
<dbReference type="OrthoDB" id="17296at2157"/>
<dbReference type="Pfam" id="PF01986">
    <property type="entry name" value="DUF123"/>
    <property type="match status" value="1"/>
</dbReference>
<evidence type="ECO:0008006" key="3">
    <source>
        <dbReference type="Google" id="ProtNLM"/>
    </source>
</evidence>
<dbReference type="Proteomes" id="UP000002573">
    <property type="component" value="Chromosome"/>
</dbReference>
<dbReference type="PANTHER" id="PTHR37460:SF1">
    <property type="entry name" value="ENDONUCLEASE III"/>
    <property type="match status" value="1"/>
</dbReference>
<dbReference type="STRING" id="591019.Shell_1031"/>
<dbReference type="KEGG" id="shc:Shell_1031"/>
<organism evidence="1 2">
    <name type="scientific">Staphylothermus hellenicus (strain DSM 12710 / JCM 10830 / BK20S6-10-b1 / P8)</name>
    <dbReference type="NCBI Taxonomy" id="591019"/>
    <lineage>
        <taxon>Archaea</taxon>
        <taxon>Thermoproteota</taxon>
        <taxon>Thermoprotei</taxon>
        <taxon>Desulfurococcales</taxon>
        <taxon>Desulfurococcaceae</taxon>
        <taxon>Staphylothermus</taxon>
    </lineage>
</organism>
<name>D7D8N9_STAHD</name>
<dbReference type="HOGENOM" id="CLU_115699_0_0_2"/>